<feature type="compositionally biased region" description="Basic and acidic residues" evidence="1">
    <location>
        <begin position="236"/>
        <end position="292"/>
    </location>
</feature>
<organism evidence="2">
    <name type="scientific">Arion vulgaris</name>
    <dbReference type="NCBI Taxonomy" id="1028688"/>
    <lineage>
        <taxon>Eukaryota</taxon>
        <taxon>Metazoa</taxon>
        <taxon>Spiralia</taxon>
        <taxon>Lophotrochozoa</taxon>
        <taxon>Mollusca</taxon>
        <taxon>Gastropoda</taxon>
        <taxon>Heterobranchia</taxon>
        <taxon>Euthyneura</taxon>
        <taxon>Panpulmonata</taxon>
        <taxon>Eupulmonata</taxon>
        <taxon>Stylommatophora</taxon>
        <taxon>Helicina</taxon>
        <taxon>Arionoidea</taxon>
        <taxon>Arionidae</taxon>
        <taxon>Arion</taxon>
    </lineage>
</organism>
<dbReference type="EMBL" id="HACG01022432">
    <property type="protein sequence ID" value="CEK69297.1"/>
    <property type="molecule type" value="Transcribed_RNA"/>
</dbReference>
<protein>
    <submittedName>
        <fullName evidence="2">Uncharacterized protein</fullName>
    </submittedName>
</protein>
<proteinExistence type="predicted"/>
<accession>A0A0B6ZLL4</accession>
<gene>
    <name evidence="2" type="primary">ORF69689</name>
</gene>
<dbReference type="InterPro" id="IPR029069">
    <property type="entry name" value="HotDog_dom_sf"/>
</dbReference>
<feature type="region of interest" description="Disordered" evidence="1">
    <location>
        <begin position="236"/>
        <end position="299"/>
    </location>
</feature>
<dbReference type="SUPFAM" id="SSF54637">
    <property type="entry name" value="Thioesterase/thiol ester dehydrase-isomerase"/>
    <property type="match status" value="2"/>
</dbReference>
<sequence length="377" mass="42430">MSSSGSGTVLPFLRRNLALWNVTNYRVTDSPHCMASFTIPGLSHESFDIDANAKITSVMITSVLSRAYALHKPDTVTENTFLDWPVVMNGKYTFVSSTEFRISQELYNPDIPKWPLDAKFSLGNVGNSSVANVIEFFAHEDGKSPLWTNVTQLVAIDTSTRKPTALPEWFKDKYKGKGCLEKGFIIKAFNRPPVTYVHPVKVNWSDTDNYKHTNFASYVRFALDCLHAAVRAEMESDSKKRLADTSKDQQSSDKSRLSSEKVASHDTKMNVEQLSSDKKVSNIKNDSSDYNKEQANGNDLTSNKPLQGICKEKIANGLKNVQICYLSESLEGQTLNVHVWQQVGLEYVVWCAVERDSKDICQIKLEYFDTPRHSNSN</sequence>
<dbReference type="AlphaFoldDB" id="A0A0B6ZLL4"/>
<dbReference type="PANTHER" id="PTHR34487:SF1">
    <property type="entry name" value="ACYL-ACP THIOESTERASE"/>
    <property type="match status" value="1"/>
</dbReference>
<name>A0A0B6ZLL4_9EUPU</name>
<reference evidence="2" key="1">
    <citation type="submission" date="2014-12" db="EMBL/GenBank/DDBJ databases">
        <title>Insight into the proteome of Arion vulgaris.</title>
        <authorList>
            <person name="Aradska J."/>
            <person name="Bulat T."/>
            <person name="Smidak R."/>
            <person name="Sarate P."/>
            <person name="Gangsoo J."/>
            <person name="Sialana F."/>
            <person name="Bilban M."/>
            <person name="Lubec G."/>
        </authorList>
    </citation>
    <scope>NUCLEOTIDE SEQUENCE</scope>
    <source>
        <tissue evidence="2">Skin</tissue>
    </source>
</reference>
<evidence type="ECO:0000256" key="1">
    <source>
        <dbReference type="SAM" id="MobiDB-lite"/>
    </source>
</evidence>
<dbReference type="Gene3D" id="3.10.129.10">
    <property type="entry name" value="Hotdog Thioesterase"/>
    <property type="match status" value="1"/>
</dbReference>
<dbReference type="PANTHER" id="PTHR34487">
    <property type="entry name" value="ACYL-ACP THIOESTERASE"/>
    <property type="match status" value="1"/>
</dbReference>
<evidence type="ECO:0000313" key="2">
    <source>
        <dbReference type="EMBL" id="CEK69297.1"/>
    </source>
</evidence>